<comment type="caution">
    <text evidence="2">The sequence shown here is derived from an EMBL/GenBank/DDBJ whole genome shotgun (WGS) entry which is preliminary data.</text>
</comment>
<gene>
    <name evidence="2" type="ORF">AK812_SmicGene33046</name>
</gene>
<feature type="compositionally biased region" description="Polar residues" evidence="1">
    <location>
        <begin position="148"/>
        <end position="157"/>
    </location>
</feature>
<proteinExistence type="predicted"/>
<dbReference type="Proteomes" id="UP000186817">
    <property type="component" value="Unassembled WGS sequence"/>
</dbReference>
<feature type="region of interest" description="Disordered" evidence="1">
    <location>
        <begin position="129"/>
        <end position="198"/>
    </location>
</feature>
<protein>
    <recommendedName>
        <fullName evidence="4">Copia protein</fullName>
    </recommendedName>
</protein>
<evidence type="ECO:0000313" key="2">
    <source>
        <dbReference type="EMBL" id="OLP85915.1"/>
    </source>
</evidence>
<name>A0A1Q9CSP1_SYMMI</name>
<dbReference type="OrthoDB" id="10277995at2759"/>
<evidence type="ECO:0000313" key="3">
    <source>
        <dbReference type="Proteomes" id="UP000186817"/>
    </source>
</evidence>
<organism evidence="2 3">
    <name type="scientific">Symbiodinium microadriaticum</name>
    <name type="common">Dinoflagellate</name>
    <name type="synonym">Zooxanthella microadriatica</name>
    <dbReference type="NCBI Taxonomy" id="2951"/>
    <lineage>
        <taxon>Eukaryota</taxon>
        <taxon>Sar</taxon>
        <taxon>Alveolata</taxon>
        <taxon>Dinophyceae</taxon>
        <taxon>Suessiales</taxon>
        <taxon>Symbiodiniaceae</taxon>
        <taxon>Symbiodinium</taxon>
    </lineage>
</organism>
<sequence>MFNPMLRQSYKMLTWIIEVVHHCYGVGNVNAQQSERANAFRGTQLQDLLTAQGERPQNGANGTSKLIAHLIEEDVRNADAGEERWLEMESEQQVHMDELRSELQHAKETEDRLRGDREYWKHTAEYYQQEQHQGGGYDEGEEEAEVTPSESPTPTNLGPSGPGGGKGGDPHGSPSHSSGRRGGDPPGPPSEDPTDGGVHDVIEVKISRREADKVIVPPFPKVTHLDSWMSHCVANMLSACADPNHEEWISWINPAFRPDPDIEGLNDSGRLKFKSIDVKLGVAMTAMLKAAGDAAMDLYLDVNRMANRYVRRDSKLIKGRQIIAMMYESFRTRDRLDMVVTLEYLIRLQYQGDQHMSVFKQTWLECIDRMRPEDVPSENALRDTLHSKIKVGLQQMIQGKVHLRILDARLREVHPLGKERRYVISTGKAKAKAKAEAKAKADCVHQRTGWKDCVAHDDEMAATIKSILGKVKEEDSEKALNAVVATKNAAPEQEGDPDDLAEGYTPDEIPDALIFQMKETSENTKMTTRERLRLKEKGRQRAKQKLACIRAKMKHYRTVRGAFKRDLKSWGDLITFDSLDMRRAADMGIGNDDEVKLAYSDVAPEFDAAMEVINTVATSLLHAGLPAQYWHFALNYVTHNLNIEDVEGDGDSAWKRMTGEDFKGKAIPFGAKVFFKPTDTREKTYAGKFDPKGIPGVFAGYVITTGQQWSRKYRVWDMAEFAGVNLSMDAAVPRKLAQPYLTEVVVLPDELVFPLKNEYERMNSTLEGLTDNRRLQGKEIKDKDDVDRPFHGGNDDDNDDHNGDPKGKPPPDPDEIDDGTGIGDVPLTADHDDVGPSGRLIPKGGEEDPGEILRRLKDGKLVSDDIEHLGAGTKGDGKIYLSDDGEACKIDKRGVPYKVGSDGRRIVPTRRPKHLYTPEEWDKMDVKDRKRAAVGKKLVDKVLDKMIFPKVVQCDKIDLELGLWDQEVFDFSQTREYDDVVNEAKRKFKGRGVLLGDQVKDQNMEAALFQDLGNSPATFDASRITKWTKKEDALLRHLMAYVHQSKHHLMIGWVGDSLGDSPIGPFADADYAGCGESLKSASGAHLHIQGPHTRFPLAGLSNRQGCLSHSTSEAEIVAADFAMTHLGLPAITLWRQLGGQDPNFVLYDDNQTMIGVVRTGKNPTMRHFERTSGISIGWTHAIFQEGYVSLAYEVTAKMAADVHTKSFKDSVSWTHACQLINIFPPEQIGSQDIMDLMRPTHSQSTDEKGQQLYMFKSEVPCFPYTQAPILPQVLYRAGLSSKEGLQEHDSVDPILVVKFPRMLRDPPSALPPGRYLPSTWILREGVLHQMEDRAVIPDSPVKFDRYVERAVFQYHPVRPALLATPVVEDFVQTSVPVPYGRRFVRTLTPEWRSVVAALDMSQRMRELEGYGKAIVPHVTEFQDCNDGLVIEFYDSAKDEDNWWYRCAPGLDGMTEFDPDPYYVPNRQMNILCTGRQVDDAMCDYLADVFRSRQKDSENSAVFVGAGVVGGTSWIDKKIAKTSQKIEFRTDYSCYGGRSSKELPLLQPSRELRSLLKYRLKLRPVLSGLNLIVTKDVFPEAGFWTALVKFENVLQIFIQNQTSNQELPRKLIADKVSSNNTINDWVVKDGITAALEYIEEDKRGVRFNLLATAVSTVRTTQFFNEAFAANNREVLSEKAFNVRENDWYTFQEYCNRIPGTDNLDEESLVKVAKMSVRLAKRIAYGESTIEEPLAFAASYFQAYLGAINLLRSYLRYSEDFGVDWLVQWTSAPRADLGLTAKEYISQLVAKFHMYVESGYSSECAKKRNALTQWEDTIDDLLRNTNSRTQASKDRCKTGADEPFGQSTGIFIVSTPPQPEQERSVETDWIEVPIPDGAVEYTYDFMKEDLRHCRGKLVHTLDDPDTYPFAYDETPKYKPSQEDGTVPIEPSITSEDDLKTDGNNATASSDTDATTQRANVVRAATEIRPVDYESTIGVFKLLKQKIEALSEDQRSTVHIHLCLQAIVFEDMTIPMSEESMDAFSDMEETLRRVYIDNIKEIIALVPRPPIVMINHDKRFYACAHGTLRRRENFHGYARACSIVAMELRLWGCVVVHGSSFWCKLVSSLRQAEYGTHVISTEPVANNDPHHHHFRAFAIYEKQLFCEKMIAACYTDPEVLKKCQILLH</sequence>
<feature type="region of interest" description="Disordered" evidence="1">
    <location>
        <begin position="1912"/>
        <end position="1954"/>
    </location>
</feature>
<feature type="compositionally biased region" description="Basic and acidic residues" evidence="1">
    <location>
        <begin position="773"/>
        <end position="811"/>
    </location>
</feature>
<evidence type="ECO:0008006" key="4">
    <source>
        <dbReference type="Google" id="ProtNLM"/>
    </source>
</evidence>
<evidence type="ECO:0000256" key="1">
    <source>
        <dbReference type="SAM" id="MobiDB-lite"/>
    </source>
</evidence>
<dbReference type="EMBL" id="LSRX01000949">
    <property type="protein sequence ID" value="OLP85915.1"/>
    <property type="molecule type" value="Genomic_DNA"/>
</dbReference>
<reference evidence="2 3" key="1">
    <citation type="submission" date="2016-02" db="EMBL/GenBank/DDBJ databases">
        <title>Genome analysis of coral dinoflagellate symbionts highlights evolutionary adaptations to a symbiotic lifestyle.</title>
        <authorList>
            <person name="Aranda M."/>
            <person name="Li Y."/>
            <person name="Liew Y.J."/>
            <person name="Baumgarten S."/>
            <person name="Simakov O."/>
            <person name="Wilson M."/>
            <person name="Piel J."/>
            <person name="Ashoor H."/>
            <person name="Bougouffa S."/>
            <person name="Bajic V.B."/>
            <person name="Ryu T."/>
            <person name="Ravasi T."/>
            <person name="Bayer T."/>
            <person name="Micklem G."/>
            <person name="Kim H."/>
            <person name="Bhak J."/>
            <person name="Lajeunesse T.C."/>
            <person name="Voolstra C.R."/>
        </authorList>
    </citation>
    <scope>NUCLEOTIDE SEQUENCE [LARGE SCALE GENOMIC DNA]</scope>
    <source>
        <strain evidence="2 3">CCMP2467</strain>
    </source>
</reference>
<keyword evidence="3" id="KW-1185">Reference proteome</keyword>
<feature type="region of interest" description="Disordered" evidence="1">
    <location>
        <begin position="773"/>
        <end position="851"/>
    </location>
</feature>
<feature type="compositionally biased region" description="Low complexity" evidence="1">
    <location>
        <begin position="1943"/>
        <end position="1953"/>
    </location>
</feature>
<accession>A0A1Q9CSP1</accession>